<dbReference type="InterPro" id="IPR009057">
    <property type="entry name" value="Homeodomain-like_sf"/>
</dbReference>
<reference evidence="5 6" key="1">
    <citation type="submission" date="2018-08" db="EMBL/GenBank/DDBJ databases">
        <title>A genome reference for cultivated species of the human gut microbiota.</title>
        <authorList>
            <person name="Zou Y."/>
            <person name="Xue W."/>
            <person name="Luo G."/>
        </authorList>
    </citation>
    <scope>NUCLEOTIDE SEQUENCE [LARGE SCALE GENOMIC DNA]</scope>
    <source>
        <strain evidence="5 6">AF19-21</strain>
    </source>
</reference>
<dbReference type="Gene3D" id="1.10.10.60">
    <property type="entry name" value="Homeodomain-like"/>
    <property type="match status" value="2"/>
</dbReference>
<dbReference type="Pfam" id="PF12833">
    <property type="entry name" value="HTH_18"/>
    <property type="match status" value="1"/>
</dbReference>
<proteinExistence type="predicted"/>
<dbReference type="PROSITE" id="PS01124">
    <property type="entry name" value="HTH_ARAC_FAMILY_2"/>
    <property type="match status" value="1"/>
</dbReference>
<comment type="caution">
    <text evidence="5">The sequence shown here is derived from an EMBL/GenBank/DDBJ whole genome shotgun (WGS) entry which is preliminary data.</text>
</comment>
<evidence type="ECO:0000256" key="1">
    <source>
        <dbReference type="ARBA" id="ARBA00023015"/>
    </source>
</evidence>
<dbReference type="InterPro" id="IPR018062">
    <property type="entry name" value="HTH_AraC-typ_CS"/>
</dbReference>
<dbReference type="PANTHER" id="PTHR43280:SF2">
    <property type="entry name" value="HTH-TYPE TRANSCRIPTIONAL REGULATOR EXSA"/>
    <property type="match status" value="1"/>
</dbReference>
<evidence type="ECO:0000313" key="6">
    <source>
        <dbReference type="Proteomes" id="UP000261111"/>
    </source>
</evidence>
<keyword evidence="2" id="KW-0238">DNA-binding</keyword>
<dbReference type="EMBL" id="QVIA01000017">
    <property type="protein sequence ID" value="RGC29351.1"/>
    <property type="molecule type" value="Genomic_DNA"/>
</dbReference>
<evidence type="ECO:0000313" key="5">
    <source>
        <dbReference type="EMBL" id="RGC29351.1"/>
    </source>
</evidence>
<keyword evidence="1" id="KW-0805">Transcription regulation</keyword>
<gene>
    <name evidence="5" type="ORF">DWX41_14970</name>
</gene>
<dbReference type="InterPro" id="IPR018060">
    <property type="entry name" value="HTH_AraC"/>
</dbReference>
<evidence type="ECO:0000256" key="3">
    <source>
        <dbReference type="ARBA" id="ARBA00023163"/>
    </source>
</evidence>
<accession>A0A3E2WQC3</accession>
<protein>
    <submittedName>
        <fullName evidence="5">AraC family transcriptional regulator</fullName>
    </submittedName>
</protein>
<organism evidence="5 6">
    <name type="scientific">Hungatella hathewayi</name>
    <dbReference type="NCBI Taxonomy" id="154046"/>
    <lineage>
        <taxon>Bacteria</taxon>
        <taxon>Bacillati</taxon>
        <taxon>Bacillota</taxon>
        <taxon>Clostridia</taxon>
        <taxon>Lachnospirales</taxon>
        <taxon>Lachnospiraceae</taxon>
        <taxon>Hungatella</taxon>
    </lineage>
</organism>
<dbReference type="PANTHER" id="PTHR43280">
    <property type="entry name" value="ARAC-FAMILY TRANSCRIPTIONAL REGULATOR"/>
    <property type="match status" value="1"/>
</dbReference>
<evidence type="ECO:0000256" key="2">
    <source>
        <dbReference type="ARBA" id="ARBA00023125"/>
    </source>
</evidence>
<dbReference type="SMART" id="SM00342">
    <property type="entry name" value="HTH_ARAC"/>
    <property type="match status" value="1"/>
</dbReference>
<name>A0A3E2WQC3_9FIRM</name>
<keyword evidence="3" id="KW-0804">Transcription</keyword>
<dbReference type="PROSITE" id="PS00041">
    <property type="entry name" value="HTH_ARAC_FAMILY_1"/>
    <property type="match status" value="1"/>
</dbReference>
<dbReference type="Proteomes" id="UP000261111">
    <property type="component" value="Unassembled WGS sequence"/>
</dbReference>
<feature type="domain" description="HTH araC/xylS-type" evidence="4">
    <location>
        <begin position="237"/>
        <end position="336"/>
    </location>
</feature>
<dbReference type="GO" id="GO:0003700">
    <property type="term" value="F:DNA-binding transcription factor activity"/>
    <property type="evidence" value="ECO:0007669"/>
    <property type="project" value="InterPro"/>
</dbReference>
<dbReference type="SUPFAM" id="SSF46689">
    <property type="entry name" value="Homeodomain-like"/>
    <property type="match status" value="2"/>
</dbReference>
<dbReference type="GO" id="GO:0043565">
    <property type="term" value="F:sequence-specific DNA binding"/>
    <property type="evidence" value="ECO:0007669"/>
    <property type="project" value="InterPro"/>
</dbReference>
<sequence length="336" mass="39464">MAGGIKQMQPAGKDSVYSIYIFFLDTDENKKRQEMYAKLYENLSDYLKKNIECGDRYALFFLQTSELCLIIEGREYMKLHSYLRHHRDVFDTDARIAAVWAAAKDFKELYMDKQVMLALSNVRILEENYKTITLQELNEQSNLMEKQYLCEKIEMLTASYMTGNYAMANELLQEMEREDGLKDSFQKIDSRPLRSYLSVVWKSSFEGEEYADLLRQFQNLLQNAMWDHNSENQDIVQQIKEYVAANYMNDVTIAEMGNRFDISPSYISRIFRNKTGEKYIDFVTGVRMKKAMELIRMSPALSVKEVAERVGYISEKHFSKTFKKYFDCLPSHAAKE</sequence>
<dbReference type="AlphaFoldDB" id="A0A3E2WQC3"/>
<evidence type="ECO:0000259" key="4">
    <source>
        <dbReference type="PROSITE" id="PS01124"/>
    </source>
</evidence>